<protein>
    <submittedName>
        <fullName evidence="2">Uncharacterized protein</fullName>
    </submittedName>
</protein>
<gene>
    <name evidence="2" type="ORF">B296_00053073</name>
</gene>
<reference evidence="2 3" key="1">
    <citation type="journal article" date="2014" name="Agronomy (Basel)">
        <title>A Draft Genome Sequence for Ensete ventricosum, the Drought-Tolerant Tree Against Hunger.</title>
        <authorList>
            <person name="Harrison J."/>
            <person name="Moore K.A."/>
            <person name="Paszkiewicz K."/>
            <person name="Jones T."/>
            <person name="Grant M."/>
            <person name="Ambacheew D."/>
            <person name="Muzemil S."/>
            <person name="Studholme D.J."/>
        </authorList>
    </citation>
    <scope>NUCLEOTIDE SEQUENCE [LARGE SCALE GENOMIC DNA]</scope>
</reference>
<keyword evidence="1" id="KW-0472">Membrane</keyword>
<keyword evidence="1" id="KW-1133">Transmembrane helix</keyword>
<dbReference type="EMBL" id="AMZH03025933">
    <property type="protein sequence ID" value="RRT34855.1"/>
    <property type="molecule type" value="Genomic_DNA"/>
</dbReference>
<dbReference type="Proteomes" id="UP000287651">
    <property type="component" value="Unassembled WGS sequence"/>
</dbReference>
<name>A0A426X5V8_ENSVE</name>
<proteinExistence type="predicted"/>
<keyword evidence="1" id="KW-0812">Transmembrane</keyword>
<evidence type="ECO:0000313" key="3">
    <source>
        <dbReference type="Proteomes" id="UP000287651"/>
    </source>
</evidence>
<organism evidence="2 3">
    <name type="scientific">Ensete ventricosum</name>
    <name type="common">Abyssinian banana</name>
    <name type="synonym">Musa ensete</name>
    <dbReference type="NCBI Taxonomy" id="4639"/>
    <lineage>
        <taxon>Eukaryota</taxon>
        <taxon>Viridiplantae</taxon>
        <taxon>Streptophyta</taxon>
        <taxon>Embryophyta</taxon>
        <taxon>Tracheophyta</taxon>
        <taxon>Spermatophyta</taxon>
        <taxon>Magnoliopsida</taxon>
        <taxon>Liliopsida</taxon>
        <taxon>Zingiberales</taxon>
        <taxon>Musaceae</taxon>
        <taxon>Ensete</taxon>
    </lineage>
</organism>
<dbReference type="AlphaFoldDB" id="A0A426X5V8"/>
<feature type="transmembrane region" description="Helical" evidence="1">
    <location>
        <begin position="20"/>
        <end position="39"/>
    </location>
</feature>
<evidence type="ECO:0000256" key="1">
    <source>
        <dbReference type="SAM" id="Phobius"/>
    </source>
</evidence>
<evidence type="ECO:0000313" key="2">
    <source>
        <dbReference type="EMBL" id="RRT34855.1"/>
    </source>
</evidence>
<sequence length="120" mass="13567">MYVHKPKDTDKHEHLIRHLLYIALVPGIVSLPPSLAIAAEVKLRSANGDGPELLHLHRYETHIKGRTFGFYPCVVSTRLVPHSDGRSVPASPLSVELPPFFPRLVLFWIRTPIFDSFFSS</sequence>
<accession>A0A426X5V8</accession>
<comment type="caution">
    <text evidence="2">The sequence shown here is derived from an EMBL/GenBank/DDBJ whole genome shotgun (WGS) entry which is preliminary data.</text>
</comment>